<dbReference type="Proteomes" id="UP001331761">
    <property type="component" value="Unassembled WGS sequence"/>
</dbReference>
<feature type="domain" description="C2 tensin-type" evidence="1">
    <location>
        <begin position="1"/>
        <end position="103"/>
    </location>
</feature>
<keyword evidence="3" id="KW-1185">Reference proteome</keyword>
<feature type="non-terminal residue" evidence="2">
    <location>
        <position position="1"/>
    </location>
</feature>
<proteinExistence type="predicted"/>
<dbReference type="InterPro" id="IPR035892">
    <property type="entry name" value="C2_domain_sf"/>
</dbReference>
<evidence type="ECO:0000259" key="1">
    <source>
        <dbReference type="PROSITE" id="PS51182"/>
    </source>
</evidence>
<protein>
    <recommendedName>
        <fullName evidence="1">C2 tensin-type domain-containing protein</fullName>
    </recommendedName>
</protein>
<reference evidence="2 3" key="1">
    <citation type="submission" date="2019-10" db="EMBL/GenBank/DDBJ databases">
        <title>Assembly and Annotation for the nematode Trichostrongylus colubriformis.</title>
        <authorList>
            <person name="Martin J."/>
        </authorList>
    </citation>
    <scope>NUCLEOTIDE SEQUENCE [LARGE SCALE GENOMIC DNA]</scope>
    <source>
        <strain evidence="2">G859</strain>
        <tissue evidence="2">Whole worm</tissue>
    </source>
</reference>
<dbReference type="PANTHER" id="PTHR45734">
    <property type="entry name" value="TENSIN"/>
    <property type="match status" value="1"/>
</dbReference>
<dbReference type="Gene3D" id="2.60.40.1110">
    <property type="match status" value="1"/>
</dbReference>
<dbReference type="PANTHER" id="PTHR45734:SF10">
    <property type="entry name" value="BLISTERY, ISOFORM A"/>
    <property type="match status" value="1"/>
</dbReference>
<accession>A0AAN8J1W8</accession>
<evidence type="ECO:0000313" key="2">
    <source>
        <dbReference type="EMBL" id="KAK5977119.1"/>
    </source>
</evidence>
<dbReference type="SUPFAM" id="SSF49562">
    <property type="entry name" value="C2 domain (Calcium/lipid-binding domain, CaLB)"/>
    <property type="match status" value="1"/>
</dbReference>
<dbReference type="Pfam" id="PF10409">
    <property type="entry name" value="PTEN_C2"/>
    <property type="match status" value="1"/>
</dbReference>
<name>A0AAN8J1W8_TRICO</name>
<dbReference type="PROSITE" id="PS51182">
    <property type="entry name" value="C2_TENSIN"/>
    <property type="match status" value="1"/>
</dbReference>
<sequence length="136" mass="15433">IAVSNFATVGLDNLPKFFYSTSKDVLRLDIEHELRLRGDVLIKCHQLIDDTRVVLFCCQINTCALDVVSKGTTLVFHKEELDLIFADSTVDNRVVLELMIGQEPPKTFGVTKRRSLENSRTDSYEDFNKAEGTLCY</sequence>
<dbReference type="InterPro" id="IPR051484">
    <property type="entry name" value="Tensin_PTEN_phosphatase"/>
</dbReference>
<organism evidence="2 3">
    <name type="scientific">Trichostrongylus colubriformis</name>
    <name type="common">Black scour worm</name>
    <dbReference type="NCBI Taxonomy" id="6319"/>
    <lineage>
        <taxon>Eukaryota</taxon>
        <taxon>Metazoa</taxon>
        <taxon>Ecdysozoa</taxon>
        <taxon>Nematoda</taxon>
        <taxon>Chromadorea</taxon>
        <taxon>Rhabditida</taxon>
        <taxon>Rhabditina</taxon>
        <taxon>Rhabditomorpha</taxon>
        <taxon>Strongyloidea</taxon>
        <taxon>Trichostrongylidae</taxon>
        <taxon>Trichostrongylus</taxon>
    </lineage>
</organism>
<dbReference type="GO" id="GO:0005925">
    <property type="term" value="C:focal adhesion"/>
    <property type="evidence" value="ECO:0007669"/>
    <property type="project" value="TreeGrafter"/>
</dbReference>
<dbReference type="AlphaFoldDB" id="A0AAN8J1W8"/>
<dbReference type="InterPro" id="IPR014020">
    <property type="entry name" value="Tensin_C2-dom"/>
</dbReference>
<gene>
    <name evidence="2" type="ORF">GCK32_019919</name>
</gene>
<comment type="caution">
    <text evidence="2">The sequence shown here is derived from an EMBL/GenBank/DDBJ whole genome shotgun (WGS) entry which is preliminary data.</text>
</comment>
<evidence type="ECO:0000313" key="3">
    <source>
        <dbReference type="Proteomes" id="UP001331761"/>
    </source>
</evidence>
<dbReference type="EMBL" id="WIXE01010999">
    <property type="protein sequence ID" value="KAK5977119.1"/>
    <property type="molecule type" value="Genomic_DNA"/>
</dbReference>